<name>A0A210PZE0_MIZYE</name>
<dbReference type="STRING" id="6573.A0A210PZE0"/>
<comment type="similarity">
    <text evidence="6">Belongs to the NALF family.</text>
</comment>
<dbReference type="EMBL" id="NEDP02005347">
    <property type="protein sequence ID" value="OWF41855.1"/>
    <property type="molecule type" value="Genomic_DNA"/>
</dbReference>
<dbReference type="GO" id="GO:0098703">
    <property type="term" value="P:calcium ion import across plasma membrane"/>
    <property type="evidence" value="ECO:0007669"/>
    <property type="project" value="InterPro"/>
</dbReference>
<evidence type="ECO:0000256" key="5">
    <source>
        <dbReference type="ARBA" id="ARBA00023180"/>
    </source>
</evidence>
<sequence length="333" mass="38481">MTLCHVAASLYEKPSSSYKEACHLRSIVTACFLLLMGFVHGCKSILHSGTKLPTYPSASSCEFRYDGGSTGSPYSNRSQCLYLNSQFSENICNISKTLRRQELGKYHLKFCFDYPVYKVIPNKDISHEIEDTGCLNYLQKIIFLDLEIAKMYEEFKQIMFKYDCYQTKYSVKWTCEHCETAYRKWLCSLHIDYYHPCYYDRDTPVPPCPDTCMEVERKCPFFRPNTSYAQAGDPSFICKDRDIYKEEPYSSCYRECHLSSNECEFPCKSEETTTSSPSAIINESTDSTKMTPRSNSSERLALRQTSTILNVVLYVLNLCVIRTLSQYLSIGWT</sequence>
<feature type="region of interest" description="Disordered" evidence="7">
    <location>
        <begin position="270"/>
        <end position="297"/>
    </location>
</feature>
<evidence type="ECO:0000313" key="9">
    <source>
        <dbReference type="Proteomes" id="UP000242188"/>
    </source>
</evidence>
<reference evidence="8 9" key="1">
    <citation type="journal article" date="2017" name="Nat. Ecol. Evol.">
        <title>Scallop genome provides insights into evolution of bilaterian karyotype and development.</title>
        <authorList>
            <person name="Wang S."/>
            <person name="Zhang J."/>
            <person name="Jiao W."/>
            <person name="Li J."/>
            <person name="Xun X."/>
            <person name="Sun Y."/>
            <person name="Guo X."/>
            <person name="Huan P."/>
            <person name="Dong B."/>
            <person name="Zhang L."/>
            <person name="Hu X."/>
            <person name="Sun X."/>
            <person name="Wang J."/>
            <person name="Zhao C."/>
            <person name="Wang Y."/>
            <person name="Wang D."/>
            <person name="Huang X."/>
            <person name="Wang R."/>
            <person name="Lv J."/>
            <person name="Li Y."/>
            <person name="Zhang Z."/>
            <person name="Liu B."/>
            <person name="Lu W."/>
            <person name="Hui Y."/>
            <person name="Liang J."/>
            <person name="Zhou Z."/>
            <person name="Hou R."/>
            <person name="Li X."/>
            <person name="Liu Y."/>
            <person name="Li H."/>
            <person name="Ning X."/>
            <person name="Lin Y."/>
            <person name="Zhao L."/>
            <person name="Xing Q."/>
            <person name="Dou J."/>
            <person name="Li Y."/>
            <person name="Mao J."/>
            <person name="Guo H."/>
            <person name="Dou H."/>
            <person name="Li T."/>
            <person name="Mu C."/>
            <person name="Jiang W."/>
            <person name="Fu Q."/>
            <person name="Fu X."/>
            <person name="Miao Y."/>
            <person name="Liu J."/>
            <person name="Yu Q."/>
            <person name="Li R."/>
            <person name="Liao H."/>
            <person name="Li X."/>
            <person name="Kong Y."/>
            <person name="Jiang Z."/>
            <person name="Chourrout D."/>
            <person name="Li R."/>
            <person name="Bao Z."/>
        </authorList>
    </citation>
    <scope>NUCLEOTIDE SEQUENCE [LARGE SCALE GENOMIC DNA]</scope>
    <source>
        <strain evidence="8 9">PY_sf001</strain>
    </source>
</reference>
<evidence type="ECO:0000256" key="1">
    <source>
        <dbReference type="ARBA" id="ARBA00004141"/>
    </source>
</evidence>
<evidence type="ECO:0000256" key="6">
    <source>
        <dbReference type="ARBA" id="ARBA00029445"/>
    </source>
</evidence>
<protein>
    <recommendedName>
        <fullName evidence="10">Transmembrane protein FAM155A</fullName>
    </recommendedName>
</protein>
<keyword evidence="2" id="KW-0812">Transmembrane</keyword>
<evidence type="ECO:0000256" key="7">
    <source>
        <dbReference type="SAM" id="MobiDB-lite"/>
    </source>
</evidence>
<dbReference type="Proteomes" id="UP000242188">
    <property type="component" value="Unassembled WGS sequence"/>
</dbReference>
<dbReference type="PANTHER" id="PTHR15819:SF11">
    <property type="entry name" value="MID1, ISOFORM A"/>
    <property type="match status" value="1"/>
</dbReference>
<comment type="caution">
    <text evidence="8">The sequence shown here is derived from an EMBL/GenBank/DDBJ whole genome shotgun (WGS) entry which is preliminary data.</text>
</comment>
<keyword evidence="9" id="KW-1185">Reference proteome</keyword>
<dbReference type="PANTHER" id="PTHR15819">
    <property type="entry name" value="TRANSMEMBRANE PROTEIN FAM155"/>
    <property type="match status" value="1"/>
</dbReference>
<dbReference type="GO" id="GO:0005886">
    <property type="term" value="C:plasma membrane"/>
    <property type="evidence" value="ECO:0007669"/>
    <property type="project" value="TreeGrafter"/>
</dbReference>
<keyword evidence="3" id="KW-1133">Transmembrane helix</keyword>
<organism evidence="8 9">
    <name type="scientific">Mizuhopecten yessoensis</name>
    <name type="common">Japanese scallop</name>
    <name type="synonym">Patinopecten yessoensis</name>
    <dbReference type="NCBI Taxonomy" id="6573"/>
    <lineage>
        <taxon>Eukaryota</taxon>
        <taxon>Metazoa</taxon>
        <taxon>Spiralia</taxon>
        <taxon>Lophotrochozoa</taxon>
        <taxon>Mollusca</taxon>
        <taxon>Bivalvia</taxon>
        <taxon>Autobranchia</taxon>
        <taxon>Pteriomorphia</taxon>
        <taxon>Pectinida</taxon>
        <taxon>Pectinoidea</taxon>
        <taxon>Pectinidae</taxon>
        <taxon>Mizuhopecten</taxon>
    </lineage>
</organism>
<evidence type="ECO:0008006" key="10">
    <source>
        <dbReference type="Google" id="ProtNLM"/>
    </source>
</evidence>
<comment type="subcellular location">
    <subcellularLocation>
        <location evidence="1">Membrane</location>
        <topology evidence="1">Multi-pass membrane protein</topology>
    </subcellularLocation>
</comment>
<evidence type="ECO:0000313" key="8">
    <source>
        <dbReference type="EMBL" id="OWF41855.1"/>
    </source>
</evidence>
<evidence type="ECO:0000256" key="2">
    <source>
        <dbReference type="ARBA" id="ARBA00022692"/>
    </source>
</evidence>
<evidence type="ECO:0000256" key="4">
    <source>
        <dbReference type="ARBA" id="ARBA00023136"/>
    </source>
</evidence>
<dbReference type="OrthoDB" id="6160061at2759"/>
<gene>
    <name evidence="8" type="ORF">KP79_PYT20877</name>
</gene>
<dbReference type="GO" id="GO:0015275">
    <property type="term" value="F:stretch-activated, monoatomic cation-selective, calcium channel activity"/>
    <property type="evidence" value="ECO:0007669"/>
    <property type="project" value="TreeGrafter"/>
</dbReference>
<dbReference type="Pfam" id="PF12929">
    <property type="entry name" value="Mid1"/>
    <property type="match status" value="1"/>
</dbReference>
<evidence type="ECO:0000256" key="3">
    <source>
        <dbReference type="ARBA" id="ARBA00022989"/>
    </source>
</evidence>
<feature type="compositionally biased region" description="Polar residues" evidence="7">
    <location>
        <begin position="272"/>
        <end position="297"/>
    </location>
</feature>
<accession>A0A210PZE0</accession>
<dbReference type="InterPro" id="IPR055288">
    <property type="entry name" value="NALCN_aux_factor_1/2"/>
</dbReference>
<keyword evidence="4" id="KW-0472">Membrane</keyword>
<keyword evidence="5" id="KW-0325">Glycoprotein</keyword>
<dbReference type="AlphaFoldDB" id="A0A210PZE0"/>
<proteinExistence type="inferred from homology"/>
<dbReference type="InterPro" id="IPR024338">
    <property type="entry name" value="MID1/Yam8"/>
</dbReference>